<evidence type="ECO:0000256" key="3">
    <source>
        <dbReference type="ARBA" id="ARBA00022833"/>
    </source>
</evidence>
<keyword evidence="4" id="KW-0456">Lyase</keyword>
<protein>
    <submittedName>
        <fullName evidence="5">6-pyruvoyl-tetrahydropterin synthase</fullName>
    </submittedName>
</protein>
<feature type="non-terminal residue" evidence="5">
    <location>
        <position position="61"/>
    </location>
</feature>
<reference evidence="5" key="1">
    <citation type="journal article" date="2013" name="Environ. Microbiol.">
        <title>Microbiota from the distal guts of lean and obese adolescents exhibit partial functional redundancy besides clear differences in community structure.</title>
        <authorList>
            <person name="Ferrer M."/>
            <person name="Ruiz A."/>
            <person name="Lanza F."/>
            <person name="Haange S.B."/>
            <person name="Oberbach A."/>
            <person name="Till H."/>
            <person name="Bargiela R."/>
            <person name="Campoy C."/>
            <person name="Segura M.T."/>
            <person name="Richter M."/>
            <person name="von Bergen M."/>
            <person name="Seifert J."/>
            <person name="Suarez A."/>
        </authorList>
    </citation>
    <scope>NUCLEOTIDE SEQUENCE</scope>
</reference>
<evidence type="ECO:0000256" key="2">
    <source>
        <dbReference type="ARBA" id="ARBA00022723"/>
    </source>
</evidence>
<gene>
    <name evidence="5" type="ORF">LEA_17946</name>
</gene>
<accession>K1RYB2</accession>
<dbReference type="GO" id="GO:0016829">
    <property type="term" value="F:lyase activity"/>
    <property type="evidence" value="ECO:0007669"/>
    <property type="project" value="UniProtKB-KW"/>
</dbReference>
<evidence type="ECO:0000256" key="1">
    <source>
        <dbReference type="ARBA" id="ARBA00001947"/>
    </source>
</evidence>
<dbReference type="InterPro" id="IPR038418">
    <property type="entry name" value="6-PTP_synth/QueD_sf"/>
</dbReference>
<dbReference type="PANTHER" id="PTHR12589">
    <property type="entry name" value="PYRUVOYL TETRAHYDROBIOPTERIN SYNTHASE"/>
    <property type="match status" value="1"/>
</dbReference>
<sequence>MYYVSKRMEIAGSHRLTLSYKSQCQQLHGHNWVVTVFCKAKKLNADGMVCDFKRIKDKIHG</sequence>
<dbReference type="Gene3D" id="3.30.479.10">
    <property type="entry name" value="6-pyruvoyl tetrahydropterin synthase/QueD"/>
    <property type="match status" value="1"/>
</dbReference>
<dbReference type="EMBL" id="AJWY01012300">
    <property type="protein sequence ID" value="EKC50323.1"/>
    <property type="molecule type" value="Genomic_DNA"/>
</dbReference>
<dbReference type="AlphaFoldDB" id="K1RYB2"/>
<dbReference type="InterPro" id="IPR007115">
    <property type="entry name" value="6-PTP_synth/QueD"/>
</dbReference>
<evidence type="ECO:0000256" key="4">
    <source>
        <dbReference type="ARBA" id="ARBA00023239"/>
    </source>
</evidence>
<keyword evidence="2" id="KW-0479">Metal-binding</keyword>
<evidence type="ECO:0000313" key="5">
    <source>
        <dbReference type="EMBL" id="EKC50323.1"/>
    </source>
</evidence>
<dbReference type="SUPFAM" id="SSF55620">
    <property type="entry name" value="Tetrahydrobiopterin biosynthesis enzymes-like"/>
    <property type="match status" value="1"/>
</dbReference>
<proteinExistence type="predicted"/>
<dbReference type="GO" id="GO:0046872">
    <property type="term" value="F:metal ion binding"/>
    <property type="evidence" value="ECO:0007669"/>
    <property type="project" value="UniProtKB-KW"/>
</dbReference>
<comment type="cofactor">
    <cofactor evidence="1">
        <name>Zn(2+)</name>
        <dbReference type="ChEBI" id="CHEBI:29105"/>
    </cofactor>
</comment>
<comment type="caution">
    <text evidence="5">The sequence shown here is derived from an EMBL/GenBank/DDBJ whole genome shotgun (WGS) entry which is preliminary data.</text>
</comment>
<keyword evidence="3" id="KW-0862">Zinc</keyword>
<dbReference type="Pfam" id="PF01242">
    <property type="entry name" value="PTPS"/>
    <property type="match status" value="1"/>
</dbReference>
<name>K1RYB2_9ZZZZ</name>
<organism evidence="5">
    <name type="scientific">human gut metagenome</name>
    <dbReference type="NCBI Taxonomy" id="408170"/>
    <lineage>
        <taxon>unclassified sequences</taxon>
        <taxon>metagenomes</taxon>
        <taxon>organismal metagenomes</taxon>
    </lineage>
</organism>
<dbReference type="PANTHER" id="PTHR12589:SF7">
    <property type="entry name" value="6-PYRUVOYL TETRAHYDROBIOPTERIN SYNTHASE"/>
    <property type="match status" value="1"/>
</dbReference>